<name>A0A6N3GYZ9_EUBLI</name>
<dbReference type="GO" id="GO:0018741">
    <property type="term" value="F:linear primary-alkylsulfatase activity"/>
    <property type="evidence" value="ECO:0007669"/>
    <property type="project" value="TreeGrafter"/>
</dbReference>
<keyword evidence="3" id="KW-0862">Zinc</keyword>
<dbReference type="AlphaFoldDB" id="A0A6N3GYZ9"/>
<evidence type="ECO:0000313" key="6">
    <source>
        <dbReference type="EMBL" id="VYU69645.1"/>
    </source>
</evidence>
<dbReference type="EMBL" id="CACRTR010000023">
    <property type="protein sequence ID" value="VYU69645.1"/>
    <property type="molecule type" value="Genomic_DNA"/>
</dbReference>
<evidence type="ECO:0000256" key="2">
    <source>
        <dbReference type="ARBA" id="ARBA00022801"/>
    </source>
</evidence>
<protein>
    <submittedName>
        <fullName evidence="6">Uncharacterized protein</fullName>
    </submittedName>
</protein>
<evidence type="ECO:0000259" key="4">
    <source>
        <dbReference type="Pfam" id="PF14863"/>
    </source>
</evidence>
<sequence>MITLPESLEKNWYTRQYYGTVAHNAKAVYQKYMGWYDANPVNLNPLTPSDSAKKYVEYIGDTGEVLKKARADFDKGEYQWVAEITNVLVFADPGNQEARYLCADALEQLGYQAESGTWRNAYLSGAKELREGTTTDTALKANSSADLKKSMTPEMMMDYMGILTDSNAAQDVNLKINLNFTDTDPYLLRVDSGVLLYQKGIQADDADATLTLPRVAMFTILNKDEAKQQETIKIEGDQDILKKLTEHMVTFEYFFNIVEP</sequence>
<dbReference type="InterPro" id="IPR038536">
    <property type="entry name" value="Alkyl/aryl-sulf_dimr_sf"/>
</dbReference>
<accession>A0A6N3GYZ9</accession>
<feature type="domain" description="Alkyl sulfatase dimerisation" evidence="4">
    <location>
        <begin position="2"/>
        <end position="132"/>
    </location>
</feature>
<dbReference type="SUPFAM" id="SSF56281">
    <property type="entry name" value="Metallo-hydrolase/oxidoreductase"/>
    <property type="match status" value="1"/>
</dbReference>
<dbReference type="GO" id="GO:0018909">
    <property type="term" value="P:dodecyl sulfate metabolic process"/>
    <property type="evidence" value="ECO:0007669"/>
    <property type="project" value="TreeGrafter"/>
</dbReference>
<dbReference type="GO" id="GO:0046983">
    <property type="term" value="F:protein dimerization activity"/>
    <property type="evidence" value="ECO:0007669"/>
    <property type="project" value="InterPro"/>
</dbReference>
<dbReference type="InterPro" id="IPR029229">
    <property type="entry name" value="Alkyl_sulf_C"/>
</dbReference>
<keyword evidence="1" id="KW-0479">Metal-binding</keyword>
<dbReference type="Gene3D" id="1.25.40.880">
    <property type="entry name" value="Alkyl sulfatase, dimerisation domain"/>
    <property type="match status" value="1"/>
</dbReference>
<reference evidence="6" key="1">
    <citation type="submission" date="2019-11" db="EMBL/GenBank/DDBJ databases">
        <authorList>
            <person name="Feng L."/>
        </authorList>
    </citation>
    <scope>NUCLEOTIDE SEQUENCE</scope>
    <source>
        <strain evidence="6">ElimosumLFYP34</strain>
    </source>
</reference>
<dbReference type="FunFam" id="1.25.40.880:FF:000001">
    <property type="entry name" value="SDS hydrolase SdsA1"/>
    <property type="match status" value="1"/>
</dbReference>
<dbReference type="InterPro" id="IPR036866">
    <property type="entry name" value="RibonucZ/Hydroxyglut_hydro"/>
</dbReference>
<feature type="domain" description="Alkyl sulfatase C-terminal" evidence="5">
    <location>
        <begin position="143"/>
        <end position="260"/>
    </location>
</feature>
<evidence type="ECO:0000256" key="3">
    <source>
        <dbReference type="ARBA" id="ARBA00022833"/>
    </source>
</evidence>
<organism evidence="6">
    <name type="scientific">Eubacterium limosum</name>
    <dbReference type="NCBI Taxonomy" id="1736"/>
    <lineage>
        <taxon>Bacteria</taxon>
        <taxon>Bacillati</taxon>
        <taxon>Bacillota</taxon>
        <taxon>Clostridia</taxon>
        <taxon>Eubacteriales</taxon>
        <taxon>Eubacteriaceae</taxon>
        <taxon>Eubacterium</taxon>
    </lineage>
</organism>
<dbReference type="GO" id="GO:0046872">
    <property type="term" value="F:metal ion binding"/>
    <property type="evidence" value="ECO:0007669"/>
    <property type="project" value="UniProtKB-KW"/>
</dbReference>
<dbReference type="InterPro" id="IPR036527">
    <property type="entry name" value="SCP2_sterol-bd_dom_sf"/>
</dbReference>
<gene>
    <name evidence="6" type="ORF">ELLFYP34_00813</name>
</gene>
<dbReference type="PANTHER" id="PTHR43223">
    <property type="entry name" value="ALKYL/ARYL-SULFATASE"/>
    <property type="match status" value="1"/>
</dbReference>
<keyword evidence="2" id="KW-0378">Hydrolase</keyword>
<evidence type="ECO:0000256" key="1">
    <source>
        <dbReference type="ARBA" id="ARBA00022723"/>
    </source>
</evidence>
<dbReference type="Pfam" id="PF14864">
    <property type="entry name" value="Alkyl_sulf_C"/>
    <property type="match status" value="1"/>
</dbReference>
<proteinExistence type="predicted"/>
<dbReference type="SUPFAM" id="SSF55718">
    <property type="entry name" value="SCP-like"/>
    <property type="match status" value="1"/>
</dbReference>
<dbReference type="Gene3D" id="3.30.1050.10">
    <property type="entry name" value="SCP2 sterol-binding domain"/>
    <property type="match status" value="1"/>
</dbReference>
<dbReference type="PANTHER" id="PTHR43223:SF1">
    <property type="entry name" value="ALKYL_ARYL-SULFATASE BDS1"/>
    <property type="match status" value="1"/>
</dbReference>
<evidence type="ECO:0000259" key="5">
    <source>
        <dbReference type="Pfam" id="PF14864"/>
    </source>
</evidence>
<dbReference type="Pfam" id="PF14863">
    <property type="entry name" value="Alkyl_sulf_dimr"/>
    <property type="match status" value="1"/>
</dbReference>
<dbReference type="InterPro" id="IPR029228">
    <property type="entry name" value="Alkyl_sulf_dimr"/>
</dbReference>
<dbReference type="InterPro" id="IPR052195">
    <property type="entry name" value="Bact_Alkyl/Aryl-Sulfatase"/>
</dbReference>